<accession>A0A0G4KHG1</accession>
<dbReference type="STRING" id="100787.A0A0G4KHG1"/>
<evidence type="ECO:0000256" key="1">
    <source>
        <dbReference type="SAM" id="MobiDB-lite"/>
    </source>
</evidence>
<reference evidence="2 3" key="1">
    <citation type="submission" date="2015-05" db="EMBL/GenBank/DDBJ databases">
        <authorList>
            <person name="Wang D.B."/>
            <person name="Wang M."/>
        </authorList>
    </citation>
    <scope>NUCLEOTIDE SEQUENCE [LARGE SCALE GENOMIC DNA]</scope>
    <source>
        <strain evidence="2">VL1</strain>
    </source>
</reference>
<feature type="non-terminal residue" evidence="2">
    <location>
        <position position="1"/>
    </location>
</feature>
<dbReference type="AlphaFoldDB" id="A0A0G4KHG1"/>
<sequence length="793" mass="86554">QPQRRCRDSSRDNHPPHELRARAVSCLAPSYRLIASVPASTSASIGIGLQPYQPKCCNSPAATNDVTLSSLAALHLAMASAHLQPPSQRPPNGHTNGQGHVMQSPSYPARARQHATPLLIRPTLPSRHVDAATFEDAFVSFIMYCNPAVPLETDTGTLREAFRALPKSGGKSFTAFNLFLLVRQLETKELKTWAELALKLGVDPPDKDKGESSQKIQQYAVRLKRWMHSMHVDAFFEYLMSIPHPYWTDIPTDPTPIYQEGRDGVAPVDDMALRALVPQARPKRGKKRAEEESLNESPSQRPRIESPASEEYGAARSSLGPWSAHPDARGRFTARPPDSLLRPGQGAGPWLHEPDAQTPLTAYPPGPLSAITPTTRNNFWGGSNEPMSAMTPKGKTHQQRRHGAKVVSSAWRSRGLGGNANGKARGRPPMNRNIIDKSSHSTGTAAEPGCDSSVPDGSDQAITPAMHTPPSNTSLTSTPIGAPSIPTPIPPTAPLPPEFPVHTQRPTKPSISLQVPERVGGSVRLATPPRPYFPPPNMQLPPEVVINGQPNPNHGGYMNQAFSSTAAPTNVARAAAATSNPRSNAQQYTSNPAFNFETTDHEVPSLDPAPRVTPLGFFDDMEERTNIDATFGYFHSEVLRADWYDASGKRTPPCSLDEAHALVASIIEALYAAAASHAAFLINVAALAGGTMLMTTDKMQVRRLIEYEDRTHFECSWVYRLGSVKGTYRMAQTVKHERWQRSPDVSEAEDGPGTTKGNGGLWRKKYENLMKEMRAKDEELAAMKRKVLGMLDP</sequence>
<evidence type="ECO:0000313" key="3">
    <source>
        <dbReference type="Proteomes" id="UP000044602"/>
    </source>
</evidence>
<evidence type="ECO:0000313" key="2">
    <source>
        <dbReference type="EMBL" id="CRJ95564.1"/>
    </source>
</evidence>
<feature type="compositionally biased region" description="Polar residues" evidence="1">
    <location>
        <begin position="93"/>
        <end position="106"/>
    </location>
</feature>
<feature type="region of interest" description="Disordered" evidence="1">
    <location>
        <begin position="390"/>
        <end position="481"/>
    </location>
</feature>
<feature type="compositionally biased region" description="Low complexity" evidence="1">
    <location>
        <begin position="468"/>
        <end position="481"/>
    </location>
</feature>
<feature type="region of interest" description="Disordered" evidence="1">
    <location>
        <begin position="83"/>
        <end position="106"/>
    </location>
</feature>
<dbReference type="EMBL" id="CVQH01001113">
    <property type="protein sequence ID" value="CRJ95564.1"/>
    <property type="molecule type" value="Genomic_DNA"/>
</dbReference>
<dbReference type="Proteomes" id="UP000044602">
    <property type="component" value="Unassembled WGS sequence"/>
</dbReference>
<name>A0A0G4KHG1_VERLO</name>
<gene>
    <name evidence="2" type="ORF">BN1708_002035</name>
</gene>
<proteinExistence type="predicted"/>
<dbReference type="PANTHER" id="PTHR42048">
    <property type="entry name" value="ARS-BINDING PROTEIN 2"/>
    <property type="match status" value="1"/>
</dbReference>
<dbReference type="Pfam" id="PF09441">
    <property type="entry name" value="Abp2"/>
    <property type="match status" value="1"/>
</dbReference>
<feature type="region of interest" description="Disordered" evidence="1">
    <location>
        <begin position="276"/>
        <end position="364"/>
    </location>
</feature>
<dbReference type="PANTHER" id="PTHR42048:SF1">
    <property type="entry name" value="ARS-BINDING PROTEIN 2"/>
    <property type="match status" value="1"/>
</dbReference>
<protein>
    <recommendedName>
        <fullName evidence="4">ARS-binding protein 2</fullName>
    </recommendedName>
</protein>
<feature type="compositionally biased region" description="Basic residues" evidence="1">
    <location>
        <begin position="394"/>
        <end position="404"/>
    </location>
</feature>
<keyword evidence="3" id="KW-1185">Reference proteome</keyword>
<dbReference type="InterPro" id="IPR018562">
    <property type="entry name" value="ARS-binding_2"/>
</dbReference>
<feature type="region of interest" description="Disordered" evidence="1">
    <location>
        <begin position="739"/>
        <end position="760"/>
    </location>
</feature>
<evidence type="ECO:0008006" key="4">
    <source>
        <dbReference type="Google" id="ProtNLM"/>
    </source>
</evidence>
<dbReference type="GO" id="GO:0003688">
    <property type="term" value="F:DNA replication origin binding"/>
    <property type="evidence" value="ECO:0007669"/>
    <property type="project" value="TreeGrafter"/>
</dbReference>
<organism evidence="2 3">
    <name type="scientific">Verticillium longisporum</name>
    <name type="common">Verticillium dahliae var. longisporum</name>
    <dbReference type="NCBI Taxonomy" id="100787"/>
    <lineage>
        <taxon>Eukaryota</taxon>
        <taxon>Fungi</taxon>
        <taxon>Dikarya</taxon>
        <taxon>Ascomycota</taxon>
        <taxon>Pezizomycotina</taxon>
        <taxon>Sordariomycetes</taxon>
        <taxon>Hypocreomycetidae</taxon>
        <taxon>Glomerellales</taxon>
        <taxon>Plectosphaerellaceae</taxon>
        <taxon>Verticillium</taxon>
    </lineage>
</organism>